<sequence length="64" mass="6775">MADQSNPGSEESVALGTWMCRLLTGRGGTAVSGFAQNTFFSCVSQTFQLKGCRSGIELITESLP</sequence>
<dbReference type="Proteomes" id="UP001195483">
    <property type="component" value="Unassembled WGS sequence"/>
</dbReference>
<organism evidence="1 2">
    <name type="scientific">Potamilus streckersoni</name>
    <dbReference type="NCBI Taxonomy" id="2493646"/>
    <lineage>
        <taxon>Eukaryota</taxon>
        <taxon>Metazoa</taxon>
        <taxon>Spiralia</taxon>
        <taxon>Lophotrochozoa</taxon>
        <taxon>Mollusca</taxon>
        <taxon>Bivalvia</taxon>
        <taxon>Autobranchia</taxon>
        <taxon>Heteroconchia</taxon>
        <taxon>Palaeoheterodonta</taxon>
        <taxon>Unionida</taxon>
        <taxon>Unionoidea</taxon>
        <taxon>Unionidae</taxon>
        <taxon>Ambleminae</taxon>
        <taxon>Lampsilini</taxon>
        <taxon>Potamilus</taxon>
    </lineage>
</organism>
<accession>A0AAE0W0K0</accession>
<evidence type="ECO:0000313" key="2">
    <source>
        <dbReference type="Proteomes" id="UP001195483"/>
    </source>
</evidence>
<feature type="non-terminal residue" evidence="1">
    <location>
        <position position="64"/>
    </location>
</feature>
<name>A0AAE0W0K0_9BIVA</name>
<proteinExistence type="predicted"/>
<reference evidence="1" key="1">
    <citation type="journal article" date="2021" name="Genome Biol. Evol.">
        <title>A High-Quality Reference Genome for a Parasitic Bivalve with Doubly Uniparental Inheritance (Bivalvia: Unionida).</title>
        <authorList>
            <person name="Smith C.H."/>
        </authorList>
    </citation>
    <scope>NUCLEOTIDE SEQUENCE</scope>
    <source>
        <strain evidence="1">CHS0354</strain>
    </source>
</reference>
<protein>
    <submittedName>
        <fullName evidence="1">Uncharacterized protein</fullName>
    </submittedName>
</protein>
<comment type="caution">
    <text evidence="1">The sequence shown here is derived from an EMBL/GenBank/DDBJ whole genome shotgun (WGS) entry which is preliminary data.</text>
</comment>
<dbReference type="EMBL" id="JAEAOA010000900">
    <property type="protein sequence ID" value="KAK3595875.1"/>
    <property type="molecule type" value="Genomic_DNA"/>
</dbReference>
<gene>
    <name evidence="1" type="ORF">CHS0354_014702</name>
</gene>
<dbReference type="AlphaFoldDB" id="A0AAE0W0K0"/>
<evidence type="ECO:0000313" key="1">
    <source>
        <dbReference type="EMBL" id="KAK3595875.1"/>
    </source>
</evidence>
<keyword evidence="2" id="KW-1185">Reference proteome</keyword>
<reference evidence="1" key="2">
    <citation type="journal article" date="2021" name="Genome Biol. Evol.">
        <title>Developing a high-quality reference genome for a parasitic bivalve with doubly uniparental inheritance (Bivalvia: Unionida).</title>
        <authorList>
            <person name="Smith C.H."/>
        </authorList>
    </citation>
    <scope>NUCLEOTIDE SEQUENCE</scope>
    <source>
        <strain evidence="1">CHS0354</strain>
        <tissue evidence="1">Mantle</tissue>
    </source>
</reference>
<reference evidence="1" key="3">
    <citation type="submission" date="2023-05" db="EMBL/GenBank/DDBJ databases">
        <authorList>
            <person name="Smith C.H."/>
        </authorList>
    </citation>
    <scope>NUCLEOTIDE SEQUENCE</scope>
    <source>
        <strain evidence="1">CHS0354</strain>
        <tissue evidence="1">Mantle</tissue>
    </source>
</reference>